<accession>A0A6G1ABY9</accession>
<dbReference type="EMBL" id="VOAJ01005941">
    <property type="protein sequence ID" value="KAF0873181.1"/>
    <property type="molecule type" value="Genomic_DNA"/>
</dbReference>
<dbReference type="InterPro" id="IPR014748">
    <property type="entry name" value="Enoyl-CoA_hydra_C"/>
</dbReference>
<gene>
    <name evidence="1" type="primary">Auh_1</name>
    <name evidence="1" type="ORF">FOF47_R17664</name>
</gene>
<organism evidence="1 2">
    <name type="scientific">Crocuta crocuta</name>
    <name type="common">Spotted hyena</name>
    <dbReference type="NCBI Taxonomy" id="9678"/>
    <lineage>
        <taxon>Eukaryota</taxon>
        <taxon>Metazoa</taxon>
        <taxon>Chordata</taxon>
        <taxon>Craniata</taxon>
        <taxon>Vertebrata</taxon>
        <taxon>Euteleostomi</taxon>
        <taxon>Mammalia</taxon>
        <taxon>Eutheria</taxon>
        <taxon>Laurasiatheria</taxon>
        <taxon>Carnivora</taxon>
        <taxon>Feliformia</taxon>
        <taxon>Hyaenidae</taxon>
        <taxon>Crocuta</taxon>
    </lineage>
</organism>
<protein>
    <submittedName>
        <fullName evidence="1">AUHM protein</fullName>
    </submittedName>
</protein>
<evidence type="ECO:0000313" key="1">
    <source>
        <dbReference type="EMBL" id="KAF0873181.1"/>
    </source>
</evidence>
<comment type="caution">
    <text evidence="1">The sequence shown here is derived from an EMBL/GenBank/DDBJ whole genome shotgun (WGS) entry which is preliminary data.</text>
</comment>
<feature type="non-terminal residue" evidence="1">
    <location>
        <position position="104"/>
    </location>
</feature>
<name>A0A6G1ABY9_CROCR</name>
<evidence type="ECO:0000313" key="2">
    <source>
        <dbReference type="Proteomes" id="UP000475037"/>
    </source>
</evidence>
<dbReference type="AlphaFoldDB" id="A0A6G1ABY9"/>
<dbReference type="Proteomes" id="UP000475037">
    <property type="component" value="Unassembled WGS sequence"/>
</dbReference>
<proteinExistence type="predicted"/>
<keyword evidence="2" id="KW-1185">Reference proteome</keyword>
<sequence>GGRGRGHCQVLIRVLLPKDFFSARVRDGQEAKAVGSISPVLEQNQGGDAAYSTQCLGPGREGFTWGTVAVKVAKLAINQGMELDLATGFAIEEACYTQTILTKD</sequence>
<feature type="non-terminal residue" evidence="1">
    <location>
        <position position="1"/>
    </location>
</feature>
<dbReference type="SUPFAM" id="SSF52096">
    <property type="entry name" value="ClpP/crotonase"/>
    <property type="match status" value="1"/>
</dbReference>
<dbReference type="Gene3D" id="1.10.12.10">
    <property type="entry name" value="Lyase 2-enoyl-coa Hydratase, Chain A, domain 2"/>
    <property type="match status" value="1"/>
</dbReference>
<dbReference type="InterPro" id="IPR029045">
    <property type="entry name" value="ClpP/crotonase-like_dom_sf"/>
</dbReference>
<reference evidence="1 2" key="1">
    <citation type="submission" date="2019-11" db="EMBL/GenBank/DDBJ databases">
        <authorList>
            <person name="Yang C."/>
            <person name="Li F."/>
        </authorList>
    </citation>
    <scope>NUCLEOTIDE SEQUENCE [LARGE SCALE GENOMIC DNA]</scope>
    <source>
        <strain evidence="1">KB4526</strain>
        <tissue evidence="1">Muscle</tissue>
    </source>
</reference>